<feature type="chain" id="PRO_5047355818" evidence="1">
    <location>
        <begin position="17"/>
        <end position="562"/>
    </location>
</feature>
<dbReference type="RefSeq" id="WP_338689591.1">
    <property type="nucleotide sequence ID" value="NZ_AP024702.1"/>
</dbReference>
<keyword evidence="3" id="KW-1185">Reference proteome</keyword>
<sequence length="562" mass="59163">MRTILFLFLLTVPSLAQWRNVAYPLKGGWNAIYLYGDASHTTPDGLFASGDGLQIEEVWRWNPNPSQVQFTSDPFNPTPGTPEWSTWYRTPPGGVEGSLAALDGQAAYLVKCTGSSSNNYTVTIPQRILPPRASWVRNGANLLGFPVVASPSPTFSNYFDTFPAAIAAGSEIYRYAGGPLGAGNPLQLFDPTIEGLKRGQAYWFEAQVSGTFYAPLEVTASHPDGLAFGRTGSVITVRVRNRSNSAVTLTVSPESSDAPPVGTIAGPVPLTLIEFDPGTGGDVATQFAAAQAFAIGPQATLQLRFGLDRGAMTGASSEVYGSLLRFTETGLTGGPLMDLSLPVSAQVASLAGLWLGEVEVDGVQSLVPTSPGGSVARPFPLRFLMHVDDAGVARILSQVFVGPLAGSNDLGVTTSEVLLDASKLAAARRYSAVHLPPGRVIDGTGTVGLGGSLVATTDIGFNDPTNPFVHRFHPDHNNRDERDNTGLPEGRESYTIGREMSFTFASTPPAGVGSIGWGSTVLAGTYGESLTGVFRQGGSDSLTTGGSFLFRRINEIGTLTTP</sequence>
<evidence type="ECO:0000256" key="1">
    <source>
        <dbReference type="SAM" id="SignalP"/>
    </source>
</evidence>
<accession>A0ABN6H1K6</accession>
<name>A0ABN6H1K6_9BACT</name>
<proteinExistence type="predicted"/>
<evidence type="ECO:0000313" key="3">
    <source>
        <dbReference type="Proteomes" id="UP001374893"/>
    </source>
</evidence>
<dbReference type="Proteomes" id="UP001374893">
    <property type="component" value="Chromosome"/>
</dbReference>
<reference evidence="2 3" key="1">
    <citation type="submission" date="2021-06" db="EMBL/GenBank/DDBJ databases">
        <title>Complete genome of Haloferula helveola possessing various polysaccharide degrading enzymes.</title>
        <authorList>
            <person name="Takami H."/>
            <person name="Huang C."/>
            <person name="Hamasaki K."/>
        </authorList>
    </citation>
    <scope>NUCLEOTIDE SEQUENCE [LARGE SCALE GENOMIC DNA]</scope>
    <source>
        <strain evidence="2 3">CN-1</strain>
    </source>
</reference>
<dbReference type="EMBL" id="AP024702">
    <property type="protein sequence ID" value="BCX47403.1"/>
    <property type="molecule type" value="Genomic_DNA"/>
</dbReference>
<gene>
    <name evidence="2" type="ORF">HAHE_13110</name>
</gene>
<keyword evidence="1" id="KW-0732">Signal</keyword>
<organism evidence="2 3">
    <name type="scientific">Haloferula helveola</name>
    <dbReference type="NCBI Taxonomy" id="490095"/>
    <lineage>
        <taxon>Bacteria</taxon>
        <taxon>Pseudomonadati</taxon>
        <taxon>Verrucomicrobiota</taxon>
        <taxon>Verrucomicrobiia</taxon>
        <taxon>Verrucomicrobiales</taxon>
        <taxon>Verrucomicrobiaceae</taxon>
        <taxon>Haloferula</taxon>
    </lineage>
</organism>
<protein>
    <submittedName>
        <fullName evidence="2">Uncharacterized protein</fullName>
    </submittedName>
</protein>
<feature type="signal peptide" evidence="1">
    <location>
        <begin position="1"/>
        <end position="16"/>
    </location>
</feature>
<evidence type="ECO:0000313" key="2">
    <source>
        <dbReference type="EMBL" id="BCX47403.1"/>
    </source>
</evidence>